<name>A0A9X2PYS8_9BACT</name>
<evidence type="ECO:0000313" key="3">
    <source>
        <dbReference type="EMBL" id="MCS3952289.1"/>
    </source>
</evidence>
<feature type="region of interest" description="Disordered" evidence="1">
    <location>
        <begin position="36"/>
        <end position="55"/>
    </location>
</feature>
<proteinExistence type="predicted"/>
<dbReference type="EMBL" id="JANUAU010000005">
    <property type="protein sequence ID" value="MCS3677937.1"/>
    <property type="molecule type" value="Genomic_DNA"/>
</dbReference>
<comment type="caution">
    <text evidence="2">The sequence shown here is derived from an EMBL/GenBank/DDBJ whole genome shotgun (WGS) entry which is preliminary data.</text>
</comment>
<evidence type="ECO:0000313" key="4">
    <source>
        <dbReference type="Proteomes" id="UP001155027"/>
    </source>
</evidence>
<evidence type="ECO:0000313" key="2">
    <source>
        <dbReference type="EMBL" id="MCS3677937.1"/>
    </source>
</evidence>
<dbReference type="Proteomes" id="UP001155027">
    <property type="component" value="Unassembled WGS sequence"/>
</dbReference>
<dbReference type="RefSeq" id="WP_013061354.1">
    <property type="nucleotide sequence ID" value="NZ_CP030369.1"/>
</dbReference>
<gene>
    <name evidence="2" type="ORF">GGP71_001865</name>
    <name evidence="3" type="ORF">GGP83_002252</name>
</gene>
<accession>A0A9X2PYS8</accession>
<dbReference type="EMBL" id="JANUBB010000008">
    <property type="protein sequence ID" value="MCS3952289.1"/>
    <property type="molecule type" value="Genomic_DNA"/>
</dbReference>
<feature type="compositionally biased region" description="Basic and acidic residues" evidence="1">
    <location>
        <begin position="36"/>
        <end position="47"/>
    </location>
</feature>
<reference evidence="2" key="1">
    <citation type="submission" date="2022-08" db="EMBL/GenBank/DDBJ databases">
        <title>Genomic Encyclopedia of Type Strains, Phase V (KMG-V): Genome sequencing to study the core and pangenomes of soil and plant-associated prokaryotes.</title>
        <authorList>
            <person name="Whitman W."/>
        </authorList>
    </citation>
    <scope>NUCLEOTIDE SEQUENCE</scope>
    <source>
        <strain evidence="2">0</strain>
        <strain evidence="3">SP2017</strain>
    </source>
</reference>
<evidence type="ECO:0000256" key="1">
    <source>
        <dbReference type="SAM" id="MobiDB-lite"/>
    </source>
</evidence>
<sequence length="69" mass="7860">MAHDIESMCKSCTHLDRDRDDEAVCAAFPEGIPEEIWRNQHDHHEPYPGDQGVRFDAMPVPEEQAEVVA</sequence>
<dbReference type="Proteomes" id="UP001155010">
    <property type="component" value="Unassembled WGS sequence"/>
</dbReference>
<dbReference type="AlphaFoldDB" id="A0A9X2PYS8"/>
<protein>
    <submittedName>
        <fullName evidence="2">Uncharacterized protein</fullName>
    </submittedName>
</protein>
<organism evidence="2 4">
    <name type="scientific">Salinibacter ruber</name>
    <dbReference type="NCBI Taxonomy" id="146919"/>
    <lineage>
        <taxon>Bacteria</taxon>
        <taxon>Pseudomonadati</taxon>
        <taxon>Rhodothermota</taxon>
        <taxon>Rhodothermia</taxon>
        <taxon>Rhodothermales</taxon>
        <taxon>Salinibacteraceae</taxon>
        <taxon>Salinibacter</taxon>
    </lineage>
</organism>